<dbReference type="RefSeq" id="XP_013324327.1">
    <property type="nucleotide sequence ID" value="XM_013468873.1"/>
</dbReference>
<sequence>MSCSEPVNCTYTGGIIPFDADSDIAGIGVLLGFLIPAWLTFLFVVVTFLFIEEGISRDNLNDLDLMLIHRIRRLKQRVSLVRRTSAPISRDSIQRIALTLSDQKLITGASIMIVGFCSHCSLTQYHFKVIQLLGHVSFLTYQSTVMIVCEVLLDAPAKKHWRAIWNFAIFVLVAVCTVIVYSDNFLQSYGLSVQCIWNDLKYSSAINVVLLALLFWDLVATIDDLYPGYLDWKDCALREVFRYPGYLFNLKSNAPNNGLQGDENNWAFGQIPSVLLLFLPASAVAEMLYDGLSKHMSETTPTERNDSRQQESTPHVDCIIGGAVNNENGEVDPSSTTDAGCSIQGTASQAVTRSRTGDILTQYWLKDNEPAKLLVMEGDTRRRGYAFIRNELMVLQQSLYNSRSFKLWLFCTTCGMFIGIPFAALYGFPL</sequence>
<dbReference type="GeneID" id="25320604"/>
<dbReference type="STRING" id="1408163.A0A0F4YHZ0"/>
<feature type="transmembrane region" description="Helical" evidence="1">
    <location>
        <begin position="24"/>
        <end position="51"/>
    </location>
</feature>
<evidence type="ECO:0000256" key="1">
    <source>
        <dbReference type="SAM" id="Phobius"/>
    </source>
</evidence>
<feature type="transmembrane region" description="Helical" evidence="1">
    <location>
        <begin position="164"/>
        <end position="182"/>
    </location>
</feature>
<dbReference type="PANTHER" id="PTHR37577:SF1">
    <property type="entry name" value="INTEGRAL MEMBRANE PROTEIN"/>
    <property type="match status" value="1"/>
</dbReference>
<evidence type="ECO:0000313" key="3">
    <source>
        <dbReference type="Proteomes" id="UP000053958"/>
    </source>
</evidence>
<dbReference type="Proteomes" id="UP000053958">
    <property type="component" value="Unassembled WGS sequence"/>
</dbReference>
<dbReference type="InterPro" id="IPR053018">
    <property type="entry name" value="Elsinochrome_Biosynth-Asso"/>
</dbReference>
<dbReference type="PANTHER" id="PTHR37577">
    <property type="entry name" value="INTEGRAL MEMBRANE PROTEIN"/>
    <property type="match status" value="1"/>
</dbReference>
<protein>
    <submittedName>
        <fullName evidence="2">Uncharacterized protein</fullName>
    </submittedName>
</protein>
<keyword evidence="1" id="KW-1133">Transmembrane helix</keyword>
<dbReference type="AlphaFoldDB" id="A0A0F4YHZ0"/>
<keyword evidence="1" id="KW-0812">Transmembrane</keyword>
<feature type="transmembrane region" description="Helical" evidence="1">
    <location>
        <begin position="202"/>
        <end position="220"/>
    </location>
</feature>
<name>A0A0F4YHZ0_RASE3</name>
<dbReference type="OrthoDB" id="4486320at2759"/>
<keyword evidence="3" id="KW-1185">Reference proteome</keyword>
<keyword evidence="1" id="KW-0472">Membrane</keyword>
<organism evidence="2 3">
    <name type="scientific">Rasamsonia emersonii (strain ATCC 16479 / CBS 393.64 / IMI 116815)</name>
    <dbReference type="NCBI Taxonomy" id="1408163"/>
    <lineage>
        <taxon>Eukaryota</taxon>
        <taxon>Fungi</taxon>
        <taxon>Dikarya</taxon>
        <taxon>Ascomycota</taxon>
        <taxon>Pezizomycotina</taxon>
        <taxon>Eurotiomycetes</taxon>
        <taxon>Eurotiomycetidae</taxon>
        <taxon>Eurotiales</taxon>
        <taxon>Trichocomaceae</taxon>
        <taxon>Rasamsonia</taxon>
    </lineage>
</organism>
<feature type="transmembrane region" description="Helical" evidence="1">
    <location>
        <begin position="407"/>
        <end position="428"/>
    </location>
</feature>
<gene>
    <name evidence="2" type="ORF">T310_8344</name>
</gene>
<feature type="transmembrane region" description="Helical" evidence="1">
    <location>
        <begin position="105"/>
        <end position="126"/>
    </location>
</feature>
<accession>A0A0F4YHZ0</accession>
<dbReference type="EMBL" id="LASV01000573">
    <property type="protein sequence ID" value="KKA17715.1"/>
    <property type="molecule type" value="Genomic_DNA"/>
</dbReference>
<comment type="caution">
    <text evidence="2">The sequence shown here is derived from an EMBL/GenBank/DDBJ whole genome shotgun (WGS) entry which is preliminary data.</text>
</comment>
<proteinExistence type="predicted"/>
<evidence type="ECO:0000313" key="2">
    <source>
        <dbReference type="EMBL" id="KKA17715.1"/>
    </source>
</evidence>
<reference evidence="2 3" key="1">
    <citation type="submission" date="2015-04" db="EMBL/GenBank/DDBJ databases">
        <authorList>
            <person name="Heijne W.H."/>
            <person name="Fedorova N.D."/>
            <person name="Nierman W.C."/>
            <person name="Vollebregt A.W."/>
            <person name="Zhao Z."/>
            <person name="Wu L."/>
            <person name="Kumar M."/>
            <person name="Stam H."/>
            <person name="van den Berg M.A."/>
            <person name="Pel H.J."/>
        </authorList>
    </citation>
    <scope>NUCLEOTIDE SEQUENCE [LARGE SCALE GENOMIC DNA]</scope>
    <source>
        <strain evidence="2 3">CBS 393.64</strain>
    </source>
</reference>